<proteinExistence type="inferred from homology"/>
<accession>A0A915HWB8</accession>
<dbReference type="Gene3D" id="2.60.40.3330">
    <property type="match status" value="2"/>
</dbReference>
<dbReference type="WBParaSite" id="nRc.2.0.1.t05631-RA">
    <property type="protein sequence ID" value="nRc.2.0.1.t05631-RA"/>
    <property type="gene ID" value="nRc.2.0.1.g05631"/>
</dbReference>
<name>A0A915HWB8_ROMCU</name>
<organism evidence="3 4">
    <name type="scientific">Romanomermis culicivorax</name>
    <name type="common">Nematode worm</name>
    <dbReference type="NCBI Taxonomy" id="13658"/>
    <lineage>
        <taxon>Eukaryota</taxon>
        <taxon>Metazoa</taxon>
        <taxon>Ecdysozoa</taxon>
        <taxon>Nematoda</taxon>
        <taxon>Enoplea</taxon>
        <taxon>Dorylaimia</taxon>
        <taxon>Mermithida</taxon>
        <taxon>Mermithoidea</taxon>
        <taxon>Mermithidae</taxon>
        <taxon>Romanomermis</taxon>
    </lineage>
</organism>
<evidence type="ECO:0000256" key="2">
    <source>
        <dbReference type="SAM" id="SignalP"/>
    </source>
</evidence>
<evidence type="ECO:0000256" key="1">
    <source>
        <dbReference type="ARBA" id="ARBA00010112"/>
    </source>
</evidence>
<dbReference type="PANTHER" id="PTHR21700">
    <property type="entry name" value="TRANSTHYRETIN-LIKE FAMILY PROTEIN-RELATED"/>
    <property type="match status" value="1"/>
</dbReference>
<dbReference type="AlphaFoldDB" id="A0A915HWB8"/>
<evidence type="ECO:0000313" key="3">
    <source>
        <dbReference type="Proteomes" id="UP000887565"/>
    </source>
</evidence>
<dbReference type="Proteomes" id="UP000887565">
    <property type="component" value="Unplaced"/>
</dbReference>
<reference evidence="4" key="1">
    <citation type="submission" date="2022-11" db="UniProtKB">
        <authorList>
            <consortium name="WormBaseParasite"/>
        </authorList>
    </citation>
    <scope>IDENTIFICATION</scope>
</reference>
<keyword evidence="2" id="KW-0732">Signal</keyword>
<dbReference type="InterPro" id="IPR001534">
    <property type="entry name" value="Transthyretin-like"/>
</dbReference>
<protein>
    <submittedName>
        <fullName evidence="4">Transthyretin-like protein 46</fullName>
    </submittedName>
</protein>
<feature type="signal peptide" evidence="2">
    <location>
        <begin position="1"/>
        <end position="21"/>
    </location>
</feature>
<dbReference type="InterPro" id="IPR038479">
    <property type="entry name" value="Transthyretin-like_sf"/>
</dbReference>
<feature type="chain" id="PRO_5037725515" evidence="2">
    <location>
        <begin position="22"/>
        <end position="230"/>
    </location>
</feature>
<evidence type="ECO:0000313" key="4">
    <source>
        <dbReference type="WBParaSite" id="nRc.2.0.1.t05631-RA"/>
    </source>
</evidence>
<dbReference type="Pfam" id="PF01060">
    <property type="entry name" value="TTR-52"/>
    <property type="match status" value="2"/>
</dbReference>
<sequence>MSVKILLIISIILLSIIFCRGSNPFGRKQRVSARGRLVCGTRPMGNVLIKLVDVDRGGIDDKMDEKRTNADGEFFVSGEEKELTNIDPMIKVYHDCNKGVLRCPRKWKLIIPDMYINSNRTIDIGTWNLEIILPALKLCTFMHKGGIDDKMAEIRTNREGEFYLDGEESEMTPIDPKLEIYHDCNDALPCQRKWIIKLPDKYINTNEPMDVGVLNLQVKQHSEKRDCFYR</sequence>
<keyword evidence="3" id="KW-1185">Reference proteome</keyword>
<comment type="similarity">
    <text evidence="1">Belongs to the nematode transthyretin-like family.</text>
</comment>
<dbReference type="GO" id="GO:0009986">
    <property type="term" value="C:cell surface"/>
    <property type="evidence" value="ECO:0007669"/>
    <property type="project" value="InterPro"/>
</dbReference>